<sequence length="285" mass="31114">MALLSNRSAALRQLPLLLFIASLILLPFIISSSAAGLTFASAREETLEDLGDDVVSRPGDGEEVGLVGEGVQDTPDVVLAPAAGVDSVFFFSKYKDKLIPAGQQSEILVGISNKGESPLKVTTIRGSLHLQYDHRISIQNFTTQELNNSIVPPGVQASFSYPFTVYEYLLPGQLAFVASIFYEVDDELHRTVFYNGTIEVVESSGFISGETVFLITLGLGLLGLFSMWIYGQFQRLSKQKTRRAKTVETGTRSTDGVSNEWLQGTAFTQKLSKSVSQSTKSKKKK</sequence>
<name>A0ACC2B355_DIPCM</name>
<dbReference type="EMBL" id="CM055109">
    <property type="protein sequence ID" value="KAJ7524186.1"/>
    <property type="molecule type" value="Genomic_DNA"/>
</dbReference>
<reference evidence="2" key="1">
    <citation type="journal article" date="2024" name="Proc. Natl. Acad. Sci. U.S.A.">
        <title>Extraordinary preservation of gene collinearity over three hundred million years revealed in homosporous lycophytes.</title>
        <authorList>
            <person name="Li C."/>
            <person name="Wickell D."/>
            <person name="Kuo L.Y."/>
            <person name="Chen X."/>
            <person name="Nie B."/>
            <person name="Liao X."/>
            <person name="Peng D."/>
            <person name="Ji J."/>
            <person name="Jenkins J."/>
            <person name="Williams M."/>
            <person name="Shu S."/>
            <person name="Plott C."/>
            <person name="Barry K."/>
            <person name="Rajasekar S."/>
            <person name="Grimwood J."/>
            <person name="Han X."/>
            <person name="Sun S."/>
            <person name="Hou Z."/>
            <person name="He W."/>
            <person name="Dai G."/>
            <person name="Sun C."/>
            <person name="Schmutz J."/>
            <person name="Leebens-Mack J.H."/>
            <person name="Li F.W."/>
            <person name="Wang L."/>
        </authorList>
    </citation>
    <scope>NUCLEOTIDE SEQUENCE [LARGE SCALE GENOMIC DNA]</scope>
    <source>
        <strain evidence="2">cv. PW_Plant_1</strain>
    </source>
</reference>
<protein>
    <submittedName>
        <fullName evidence="1">Uncharacterized protein</fullName>
    </submittedName>
</protein>
<evidence type="ECO:0000313" key="1">
    <source>
        <dbReference type="EMBL" id="KAJ7524186.1"/>
    </source>
</evidence>
<evidence type="ECO:0000313" key="2">
    <source>
        <dbReference type="Proteomes" id="UP001162992"/>
    </source>
</evidence>
<comment type="caution">
    <text evidence="1">The sequence shown here is derived from an EMBL/GenBank/DDBJ whole genome shotgun (WGS) entry which is preliminary data.</text>
</comment>
<accession>A0ACC2B355</accession>
<gene>
    <name evidence="1" type="ORF">O6H91_18G081000</name>
</gene>
<organism evidence="1 2">
    <name type="scientific">Diphasiastrum complanatum</name>
    <name type="common">Issler's clubmoss</name>
    <name type="synonym">Lycopodium complanatum</name>
    <dbReference type="NCBI Taxonomy" id="34168"/>
    <lineage>
        <taxon>Eukaryota</taxon>
        <taxon>Viridiplantae</taxon>
        <taxon>Streptophyta</taxon>
        <taxon>Embryophyta</taxon>
        <taxon>Tracheophyta</taxon>
        <taxon>Lycopodiopsida</taxon>
        <taxon>Lycopodiales</taxon>
        <taxon>Lycopodiaceae</taxon>
        <taxon>Lycopodioideae</taxon>
        <taxon>Diphasiastrum</taxon>
    </lineage>
</organism>
<dbReference type="Proteomes" id="UP001162992">
    <property type="component" value="Chromosome 18"/>
</dbReference>
<proteinExistence type="predicted"/>
<keyword evidence="2" id="KW-1185">Reference proteome</keyword>